<proteinExistence type="inferred from homology"/>
<comment type="similarity">
    <text evidence="2">Belongs to the polysaccharide deacetylase family.</text>
</comment>
<dbReference type="Pfam" id="PF01522">
    <property type="entry name" value="Polysacc_deac_1"/>
    <property type="match status" value="1"/>
</dbReference>
<dbReference type="EMBL" id="JANTHZ010000002">
    <property type="protein sequence ID" value="MCS0494745.1"/>
    <property type="molecule type" value="Genomic_DNA"/>
</dbReference>
<dbReference type="SUPFAM" id="SSF88713">
    <property type="entry name" value="Glycoside hydrolase/deacetylase"/>
    <property type="match status" value="1"/>
</dbReference>
<dbReference type="GO" id="GO:0016810">
    <property type="term" value="F:hydrolase activity, acting on carbon-nitrogen (but not peptide) bonds"/>
    <property type="evidence" value="ECO:0007669"/>
    <property type="project" value="InterPro"/>
</dbReference>
<evidence type="ECO:0000313" key="7">
    <source>
        <dbReference type="Proteomes" id="UP001151088"/>
    </source>
</evidence>
<evidence type="ECO:0000256" key="2">
    <source>
        <dbReference type="ARBA" id="ARBA00010973"/>
    </source>
</evidence>
<evidence type="ECO:0000313" key="6">
    <source>
        <dbReference type="EMBL" id="MCS0494745.1"/>
    </source>
</evidence>
<dbReference type="InterPro" id="IPR002509">
    <property type="entry name" value="NODB_dom"/>
</dbReference>
<dbReference type="AlphaFoldDB" id="A0A9X2PEZ6"/>
<organism evidence="6 7">
    <name type="scientific">Ancylobacter mangrovi</name>
    <dbReference type="NCBI Taxonomy" id="2972472"/>
    <lineage>
        <taxon>Bacteria</taxon>
        <taxon>Pseudomonadati</taxon>
        <taxon>Pseudomonadota</taxon>
        <taxon>Alphaproteobacteria</taxon>
        <taxon>Hyphomicrobiales</taxon>
        <taxon>Xanthobacteraceae</taxon>
        <taxon>Ancylobacter</taxon>
    </lineage>
</organism>
<protein>
    <recommendedName>
        <fullName evidence="3">Chitooligosaccharide deacetylase</fullName>
    </recommendedName>
    <alternativeName>
        <fullName evidence="4">Nodulation protein B</fullName>
    </alternativeName>
</protein>
<evidence type="ECO:0000256" key="4">
    <source>
        <dbReference type="ARBA" id="ARBA00032976"/>
    </source>
</evidence>
<dbReference type="GO" id="GO:0005975">
    <property type="term" value="P:carbohydrate metabolic process"/>
    <property type="evidence" value="ECO:0007669"/>
    <property type="project" value="InterPro"/>
</dbReference>
<dbReference type="InterPro" id="IPR011330">
    <property type="entry name" value="Glyco_hydro/deAcase_b/a-brl"/>
</dbReference>
<dbReference type="PANTHER" id="PTHR43123:SF4">
    <property type="entry name" value="POLYSACCHARIDE DEACETYLASE"/>
    <property type="match status" value="1"/>
</dbReference>
<sequence length="305" mass="34831">MSLVLPKHNRYAYSPIYERPDYSWPQEKRLAFCVVTNLEVYAYRKGTGWDPAKIGEPQNQRNYAWRDYGNRVGVWRLFDLFDELKLPAAHNINSLLYDDHPQIFERIRARGDELVAHGRTNAERQGDLWELDEARLIDDVTSAIRAKEGAAPKGWMGPAASESNTTPDLLKEAGYKYVMDWPADDQPFWLKTRSGPLLSVPYPAELNDSASIIHRRNTADQFADMIVAQFDEMIEQCESQPLVMTISLHAFVIGQPFRMPALRRALRHCVEHPRRDRVWWTTPGAVADHCYALPAGIVPGEGPSL</sequence>
<feature type="domain" description="NodB homology" evidence="5">
    <location>
        <begin position="67"/>
        <end position="178"/>
    </location>
</feature>
<evidence type="ECO:0000256" key="1">
    <source>
        <dbReference type="ARBA" id="ARBA00003236"/>
    </source>
</evidence>
<dbReference type="PANTHER" id="PTHR43123">
    <property type="entry name" value="POLYSACCHARIDE DEACETYLASE-RELATED"/>
    <property type="match status" value="1"/>
</dbReference>
<dbReference type="Gene3D" id="3.20.20.370">
    <property type="entry name" value="Glycoside hydrolase/deacetylase"/>
    <property type="match status" value="1"/>
</dbReference>
<comment type="caution">
    <text evidence="6">The sequence shown here is derived from an EMBL/GenBank/DDBJ whole genome shotgun (WGS) entry which is preliminary data.</text>
</comment>
<reference evidence="6" key="1">
    <citation type="submission" date="2022-08" db="EMBL/GenBank/DDBJ databases">
        <authorList>
            <person name="Li F."/>
        </authorList>
    </citation>
    <scope>NUCLEOTIDE SEQUENCE</scope>
    <source>
        <strain evidence="6">MQZ15Z-1</strain>
    </source>
</reference>
<keyword evidence="7" id="KW-1185">Reference proteome</keyword>
<accession>A0A9X2PEZ6</accession>
<evidence type="ECO:0000259" key="5">
    <source>
        <dbReference type="Pfam" id="PF01522"/>
    </source>
</evidence>
<name>A0A9X2PEZ6_9HYPH</name>
<dbReference type="CDD" id="cd10979">
    <property type="entry name" value="CE4_PuuE_like"/>
    <property type="match status" value="1"/>
</dbReference>
<evidence type="ECO:0000256" key="3">
    <source>
        <dbReference type="ARBA" id="ARBA00020071"/>
    </source>
</evidence>
<comment type="function">
    <text evidence="1">Is involved in generating a small heat-stable compound (Nod), an acylated oligomer of N-acetylglucosamine, that stimulates mitosis in various plant protoplasts.</text>
</comment>
<dbReference type="Proteomes" id="UP001151088">
    <property type="component" value="Unassembled WGS sequence"/>
</dbReference>
<gene>
    <name evidence="6" type="ORF">NVS89_06515</name>
</gene>
<dbReference type="RefSeq" id="WP_258731779.1">
    <property type="nucleotide sequence ID" value="NZ_JANTHY010000002.1"/>
</dbReference>